<evidence type="ECO:0000313" key="1">
    <source>
        <dbReference type="EMBL" id="GAH52534.1"/>
    </source>
</evidence>
<sequence length="96" mass="10047">IDFPESLAQRYPDDREVAELARLECALALAFVGPDAAPLDPSVLADVDWENAVIEFVPTLTILPTTTNAGAIWSAITAEHIPPAAAALPVPTATAV</sequence>
<accession>X1HFE0</accession>
<dbReference type="EMBL" id="BARU01015506">
    <property type="protein sequence ID" value="GAH52534.1"/>
    <property type="molecule type" value="Genomic_DNA"/>
</dbReference>
<feature type="non-terminal residue" evidence="1">
    <location>
        <position position="1"/>
    </location>
</feature>
<name>X1HFE0_9ZZZZ</name>
<organism evidence="1">
    <name type="scientific">marine sediment metagenome</name>
    <dbReference type="NCBI Taxonomy" id="412755"/>
    <lineage>
        <taxon>unclassified sequences</taxon>
        <taxon>metagenomes</taxon>
        <taxon>ecological metagenomes</taxon>
    </lineage>
</organism>
<gene>
    <name evidence="1" type="ORF">S03H2_26605</name>
</gene>
<feature type="non-terminal residue" evidence="1">
    <location>
        <position position="96"/>
    </location>
</feature>
<reference evidence="1" key="1">
    <citation type="journal article" date="2014" name="Front. Microbiol.">
        <title>High frequency of phylogenetically diverse reductive dehalogenase-homologous genes in deep subseafloor sedimentary metagenomes.</title>
        <authorList>
            <person name="Kawai M."/>
            <person name="Futagami T."/>
            <person name="Toyoda A."/>
            <person name="Takaki Y."/>
            <person name="Nishi S."/>
            <person name="Hori S."/>
            <person name="Arai W."/>
            <person name="Tsubouchi T."/>
            <person name="Morono Y."/>
            <person name="Uchiyama I."/>
            <person name="Ito T."/>
            <person name="Fujiyama A."/>
            <person name="Inagaki F."/>
            <person name="Takami H."/>
        </authorList>
    </citation>
    <scope>NUCLEOTIDE SEQUENCE</scope>
    <source>
        <strain evidence="1">Expedition CK06-06</strain>
    </source>
</reference>
<protein>
    <submittedName>
        <fullName evidence="1">Uncharacterized protein</fullName>
    </submittedName>
</protein>
<dbReference type="AlphaFoldDB" id="X1HFE0"/>
<proteinExistence type="predicted"/>
<comment type="caution">
    <text evidence="1">The sequence shown here is derived from an EMBL/GenBank/DDBJ whole genome shotgun (WGS) entry which is preliminary data.</text>
</comment>